<protein>
    <submittedName>
        <fullName evidence="7">Sodium:proton antiporter</fullName>
    </submittedName>
</protein>
<name>A0ABR6Z034_9FIRM</name>
<evidence type="ECO:0000256" key="5">
    <source>
        <dbReference type="ARBA" id="ARBA00023136"/>
    </source>
</evidence>
<evidence type="ECO:0000313" key="7">
    <source>
        <dbReference type="EMBL" id="MBC3900873.1"/>
    </source>
</evidence>
<dbReference type="EMBL" id="WJBE01000017">
    <property type="protein sequence ID" value="MBC3900873.1"/>
    <property type="molecule type" value="Genomic_DNA"/>
</dbReference>
<dbReference type="Pfam" id="PF00420">
    <property type="entry name" value="Oxidored_q2"/>
    <property type="match status" value="1"/>
</dbReference>
<dbReference type="PANTHER" id="PTHR34583:SF3">
    <property type="entry name" value="MULTISUBUNIT SODIUM_HYDROGEN ANTIPORTER, MNHC SUBUNIT"/>
    <property type="match status" value="1"/>
</dbReference>
<keyword evidence="4 6" id="KW-1133">Transmembrane helix</keyword>
<dbReference type="InterPro" id="IPR050601">
    <property type="entry name" value="CPA3_antiporter_subunitC"/>
</dbReference>
<dbReference type="PANTHER" id="PTHR34583">
    <property type="entry name" value="ANTIPORTER SUBUNIT MNHC2-RELATED"/>
    <property type="match status" value="1"/>
</dbReference>
<evidence type="ECO:0000256" key="6">
    <source>
        <dbReference type="SAM" id="Phobius"/>
    </source>
</evidence>
<proteinExistence type="inferred from homology"/>
<dbReference type="Proteomes" id="UP000622405">
    <property type="component" value="Unassembled WGS sequence"/>
</dbReference>
<evidence type="ECO:0000256" key="1">
    <source>
        <dbReference type="ARBA" id="ARBA00004141"/>
    </source>
</evidence>
<accession>A0ABR6Z034</accession>
<feature type="transmembrane region" description="Helical" evidence="6">
    <location>
        <begin position="74"/>
        <end position="98"/>
    </location>
</feature>
<dbReference type="InterPro" id="IPR039428">
    <property type="entry name" value="NUOK/Mnh_C1-like"/>
</dbReference>
<dbReference type="RefSeq" id="WP_186895005.1">
    <property type="nucleotide sequence ID" value="NZ_WJBE01000017.1"/>
</dbReference>
<evidence type="ECO:0000313" key="8">
    <source>
        <dbReference type="Proteomes" id="UP000622405"/>
    </source>
</evidence>
<reference evidence="7 8" key="1">
    <citation type="journal article" date="2020" name="mSystems">
        <title>Defining Genomic and Predicted Metabolic Features of the Acetobacterium Genus.</title>
        <authorList>
            <person name="Ross D.E."/>
            <person name="Marshall C.W."/>
            <person name="Gulliver D."/>
            <person name="May H.D."/>
            <person name="Norman R.S."/>
        </authorList>
    </citation>
    <scope>NUCLEOTIDE SEQUENCE [LARGE SCALE GENOMIC DNA]</scope>
    <source>
        <strain evidence="7 8">DSM 4132</strain>
    </source>
</reference>
<feature type="transmembrane region" description="Helical" evidence="6">
    <location>
        <begin position="6"/>
        <end position="23"/>
    </location>
</feature>
<sequence length="117" mass="12832">MISINGESISILLFFVGVYGLIARRNIIKSIMSISIMQVAIILYFISANTAPGSVPPIGDVAQTLHVADPLPQALMITDIVIGIGVTAASLTMFIHLYHRFGSTNWQKVMKKRNHHD</sequence>
<feature type="transmembrane region" description="Helical" evidence="6">
    <location>
        <begin position="30"/>
        <end position="47"/>
    </location>
</feature>
<keyword evidence="3 6" id="KW-0812">Transmembrane</keyword>
<keyword evidence="8" id="KW-1185">Reference proteome</keyword>
<dbReference type="Gene3D" id="1.10.287.3510">
    <property type="match status" value="1"/>
</dbReference>
<evidence type="ECO:0000256" key="2">
    <source>
        <dbReference type="ARBA" id="ARBA00010388"/>
    </source>
</evidence>
<comment type="subcellular location">
    <subcellularLocation>
        <location evidence="1">Membrane</location>
        <topology evidence="1">Multi-pass membrane protein</topology>
    </subcellularLocation>
</comment>
<comment type="similarity">
    <text evidence="2">Belongs to the CPA3 antiporters (TC 2.A.63) subunit C family.</text>
</comment>
<comment type="caution">
    <text evidence="7">The sequence shown here is derived from an EMBL/GenBank/DDBJ whole genome shotgun (WGS) entry which is preliminary data.</text>
</comment>
<evidence type="ECO:0000256" key="4">
    <source>
        <dbReference type="ARBA" id="ARBA00022989"/>
    </source>
</evidence>
<gene>
    <name evidence="7" type="ORF">GH811_14755</name>
</gene>
<organism evidence="7 8">
    <name type="scientific">Acetobacterium malicum</name>
    <dbReference type="NCBI Taxonomy" id="52692"/>
    <lineage>
        <taxon>Bacteria</taxon>
        <taxon>Bacillati</taxon>
        <taxon>Bacillota</taxon>
        <taxon>Clostridia</taxon>
        <taxon>Eubacteriales</taxon>
        <taxon>Eubacteriaceae</taxon>
        <taxon>Acetobacterium</taxon>
    </lineage>
</organism>
<keyword evidence="5 6" id="KW-0472">Membrane</keyword>
<evidence type="ECO:0000256" key="3">
    <source>
        <dbReference type="ARBA" id="ARBA00022692"/>
    </source>
</evidence>